<protein>
    <submittedName>
        <fullName evidence="2">Glutathione S-transferase</fullName>
    </submittedName>
</protein>
<dbReference type="InterPro" id="IPR050983">
    <property type="entry name" value="GST_Omega/HSP26"/>
</dbReference>
<dbReference type="GO" id="GO:0005737">
    <property type="term" value="C:cytoplasm"/>
    <property type="evidence" value="ECO:0007669"/>
    <property type="project" value="TreeGrafter"/>
</dbReference>
<dbReference type="KEGG" id="sbj:CF168_03190"/>
<dbReference type="Pfam" id="PF13409">
    <property type="entry name" value="GST_N_2"/>
    <property type="match status" value="1"/>
</dbReference>
<gene>
    <name evidence="2" type="ORF">CF168_03190</name>
</gene>
<dbReference type="SUPFAM" id="SSF52833">
    <property type="entry name" value="Thioredoxin-like"/>
    <property type="match status" value="1"/>
</dbReference>
<dbReference type="RefSeq" id="WP_011718305.1">
    <property type="nucleotide sequence ID" value="NZ_CP022358.1"/>
</dbReference>
<keyword evidence="2" id="KW-0808">Transferase</keyword>
<keyword evidence="3" id="KW-1185">Reference proteome</keyword>
<dbReference type="PANTHER" id="PTHR43968:SF6">
    <property type="entry name" value="GLUTATHIONE S-TRANSFERASE OMEGA"/>
    <property type="match status" value="1"/>
</dbReference>
<dbReference type="Gene3D" id="3.40.30.10">
    <property type="entry name" value="Glutaredoxin"/>
    <property type="match status" value="1"/>
</dbReference>
<sequence>MKLLCSLASPYARCVRTLIRYLGIKDIEEVLVNPMENTAELLDVNPLGQIPCLITNDGVPIFDSEVIMRYLDAELGEQQMFGGQVNNWVLQCQYSMIKGLIDSAVKLRQEQMREEEGVRSAFWTSRFEQALLRGLMQMEHQSVITQATIQAPQLALICLLDYVDFRHPELDWRKVAPATSLWFSEMRDLPAFVETRPA</sequence>
<accession>A0A220UIG0</accession>
<evidence type="ECO:0000259" key="1">
    <source>
        <dbReference type="PROSITE" id="PS50404"/>
    </source>
</evidence>
<evidence type="ECO:0000313" key="2">
    <source>
        <dbReference type="EMBL" id="ASK67947.1"/>
    </source>
</evidence>
<dbReference type="AlphaFoldDB" id="A0A220UIG0"/>
<feature type="domain" description="GST N-terminal" evidence="1">
    <location>
        <begin position="1"/>
        <end position="79"/>
    </location>
</feature>
<organism evidence="2 3">
    <name type="scientific">Shewanella bicestrii</name>
    <dbReference type="NCBI Taxonomy" id="2018305"/>
    <lineage>
        <taxon>Bacteria</taxon>
        <taxon>Pseudomonadati</taxon>
        <taxon>Pseudomonadota</taxon>
        <taxon>Gammaproteobacteria</taxon>
        <taxon>Alteromonadales</taxon>
        <taxon>Shewanellaceae</taxon>
        <taxon>Shewanella</taxon>
    </lineage>
</organism>
<dbReference type="Proteomes" id="UP000198367">
    <property type="component" value="Chromosome"/>
</dbReference>
<dbReference type="GeneID" id="94729444"/>
<dbReference type="PANTHER" id="PTHR43968">
    <property type="match status" value="1"/>
</dbReference>
<dbReference type="Gene3D" id="1.20.1050.10">
    <property type="match status" value="1"/>
</dbReference>
<dbReference type="InterPro" id="IPR004045">
    <property type="entry name" value="Glutathione_S-Trfase_N"/>
</dbReference>
<evidence type="ECO:0000313" key="3">
    <source>
        <dbReference type="Proteomes" id="UP000198367"/>
    </source>
</evidence>
<dbReference type="GO" id="GO:0016740">
    <property type="term" value="F:transferase activity"/>
    <property type="evidence" value="ECO:0007669"/>
    <property type="project" value="UniProtKB-KW"/>
</dbReference>
<reference evidence="2 3" key="1">
    <citation type="submission" date="2017-07" db="EMBL/GenBank/DDBJ databases">
        <title>Phenotypical and genomic characterization of a clinical isolate of Shewanella bicestrii sp. nov. producing an extended-spectrum beta-lactamase and a new oxacillinase variant.</title>
        <authorList>
            <person name="Jousset A.B."/>
            <person name="Bonnin R.A."/>
            <person name="Girlich D."/>
            <person name="Dabos L."/>
            <person name="Potron A."/>
            <person name="Dortet L."/>
            <person name="Glaser P."/>
            <person name="Naas T."/>
        </authorList>
    </citation>
    <scope>NUCLEOTIDE SEQUENCE [LARGE SCALE GENOMIC DNA]</scope>
    <source>
        <strain evidence="2 3">JAB-1</strain>
    </source>
</reference>
<dbReference type="EMBL" id="CP022358">
    <property type="protein sequence ID" value="ASK67947.1"/>
    <property type="molecule type" value="Genomic_DNA"/>
</dbReference>
<dbReference type="PROSITE" id="PS50404">
    <property type="entry name" value="GST_NTER"/>
    <property type="match status" value="1"/>
</dbReference>
<dbReference type="InterPro" id="IPR036249">
    <property type="entry name" value="Thioredoxin-like_sf"/>
</dbReference>
<proteinExistence type="predicted"/>
<name>A0A220UIG0_9GAMM</name>
<dbReference type="CDD" id="cd03049">
    <property type="entry name" value="GST_N_3"/>
    <property type="match status" value="1"/>
</dbReference>